<dbReference type="AlphaFoldDB" id="A0A2T3P0U9"/>
<gene>
    <name evidence="6" type="ORF">C9I98_02200</name>
</gene>
<dbReference type="Pfam" id="PF00126">
    <property type="entry name" value="HTH_1"/>
    <property type="match status" value="1"/>
</dbReference>
<dbReference type="SUPFAM" id="SSF53850">
    <property type="entry name" value="Periplasmic binding protein-like II"/>
    <property type="match status" value="1"/>
</dbReference>
<dbReference type="GO" id="GO:0003677">
    <property type="term" value="F:DNA binding"/>
    <property type="evidence" value="ECO:0007669"/>
    <property type="project" value="UniProtKB-KW"/>
</dbReference>
<keyword evidence="4" id="KW-0804">Transcription</keyword>
<evidence type="ECO:0000256" key="3">
    <source>
        <dbReference type="ARBA" id="ARBA00023125"/>
    </source>
</evidence>
<dbReference type="GO" id="GO:0003700">
    <property type="term" value="F:DNA-binding transcription factor activity"/>
    <property type="evidence" value="ECO:0007669"/>
    <property type="project" value="InterPro"/>
</dbReference>
<evidence type="ECO:0000313" key="6">
    <source>
        <dbReference type="EMBL" id="PSW22098.1"/>
    </source>
</evidence>
<organism evidence="6 7">
    <name type="scientific">Photobacterium sanctipauli</name>
    <dbReference type="NCBI Taxonomy" id="1342794"/>
    <lineage>
        <taxon>Bacteria</taxon>
        <taxon>Pseudomonadati</taxon>
        <taxon>Pseudomonadota</taxon>
        <taxon>Gammaproteobacteria</taxon>
        <taxon>Vibrionales</taxon>
        <taxon>Vibrionaceae</taxon>
        <taxon>Photobacterium</taxon>
    </lineage>
</organism>
<dbReference type="Gene3D" id="1.10.10.10">
    <property type="entry name" value="Winged helix-like DNA-binding domain superfamily/Winged helix DNA-binding domain"/>
    <property type="match status" value="1"/>
</dbReference>
<dbReference type="SUPFAM" id="SSF46785">
    <property type="entry name" value="Winged helix' DNA-binding domain"/>
    <property type="match status" value="1"/>
</dbReference>
<dbReference type="PROSITE" id="PS50931">
    <property type="entry name" value="HTH_LYSR"/>
    <property type="match status" value="1"/>
</dbReference>
<dbReference type="InterPro" id="IPR000847">
    <property type="entry name" value="LysR_HTH_N"/>
</dbReference>
<evidence type="ECO:0000259" key="5">
    <source>
        <dbReference type="PROSITE" id="PS50931"/>
    </source>
</evidence>
<evidence type="ECO:0000256" key="1">
    <source>
        <dbReference type="ARBA" id="ARBA00009437"/>
    </source>
</evidence>
<dbReference type="InterPro" id="IPR036388">
    <property type="entry name" value="WH-like_DNA-bd_sf"/>
</dbReference>
<dbReference type="CDD" id="cd08417">
    <property type="entry name" value="PBP2_Nitroaromatics_like"/>
    <property type="match status" value="1"/>
</dbReference>
<keyword evidence="3" id="KW-0238">DNA-binding</keyword>
<dbReference type="PRINTS" id="PR00039">
    <property type="entry name" value="HTHLYSR"/>
</dbReference>
<proteinExistence type="inferred from homology"/>
<reference evidence="6 7" key="1">
    <citation type="submission" date="2018-01" db="EMBL/GenBank/DDBJ databases">
        <title>Whole genome sequencing of Histamine producing bacteria.</title>
        <authorList>
            <person name="Butler K."/>
        </authorList>
    </citation>
    <scope>NUCLEOTIDE SEQUENCE [LARGE SCALE GENOMIC DNA]</scope>
    <source>
        <strain evidence="6 7">DSM 100436</strain>
    </source>
</reference>
<dbReference type="Proteomes" id="UP000241771">
    <property type="component" value="Unassembled WGS sequence"/>
</dbReference>
<dbReference type="InterPro" id="IPR050389">
    <property type="entry name" value="LysR-type_TF"/>
</dbReference>
<dbReference type="EMBL" id="PYMA01000001">
    <property type="protein sequence ID" value="PSW22098.1"/>
    <property type="molecule type" value="Genomic_DNA"/>
</dbReference>
<evidence type="ECO:0000256" key="2">
    <source>
        <dbReference type="ARBA" id="ARBA00023015"/>
    </source>
</evidence>
<dbReference type="InterPro" id="IPR005119">
    <property type="entry name" value="LysR_subst-bd"/>
</dbReference>
<accession>A0A2T3P0U9</accession>
<dbReference type="Gene3D" id="3.40.190.10">
    <property type="entry name" value="Periplasmic binding protein-like II"/>
    <property type="match status" value="2"/>
</dbReference>
<dbReference type="PANTHER" id="PTHR30118">
    <property type="entry name" value="HTH-TYPE TRANSCRIPTIONAL REGULATOR LEUO-RELATED"/>
    <property type="match status" value="1"/>
</dbReference>
<dbReference type="InterPro" id="IPR036390">
    <property type="entry name" value="WH_DNA-bd_sf"/>
</dbReference>
<comment type="caution">
    <text evidence="6">The sequence shown here is derived from an EMBL/GenBank/DDBJ whole genome shotgun (WGS) entry which is preliminary data.</text>
</comment>
<evidence type="ECO:0000313" key="7">
    <source>
        <dbReference type="Proteomes" id="UP000241771"/>
    </source>
</evidence>
<feature type="domain" description="HTH lysR-type" evidence="5">
    <location>
        <begin position="10"/>
        <end position="67"/>
    </location>
</feature>
<dbReference type="Pfam" id="PF03466">
    <property type="entry name" value="LysR_substrate"/>
    <property type="match status" value="1"/>
</dbReference>
<comment type="similarity">
    <text evidence="1">Belongs to the LysR transcriptional regulatory family.</text>
</comment>
<dbReference type="PANTHER" id="PTHR30118:SF7">
    <property type="entry name" value="TRANSCRIPTIONAL REGULATOR LYSR FAMILY"/>
    <property type="match status" value="1"/>
</dbReference>
<sequence length="312" mass="36327">MIELSRLLKYDLNLLICLYVLLQERNVKRAASKLYLSQSAVSKQLSKLRQVFDDPLFERQSKGLLPTPKALSLETKLEAILLRVDQLSDPEQFEPENSHRTFKFDLVETAYSMVFENFFPDMLEKAPNITIENLDWSEDSIDRLQRREVDFGIGIFEWDERARAHIKTIPDSLSYAELLQDTTTCVVRKGHPALQEEWNLETFLKYRHIQVMTGGISRWLLHEILEQKRLKLDYAVNMSNIASAVRLCESSDLILSYPNRCLREFESNPGIELKHLPLALSPGGLFLLWNKQLDCDPSHKWLRELIVNQSYT</sequence>
<dbReference type="InterPro" id="IPR037402">
    <property type="entry name" value="YidZ_PBP2"/>
</dbReference>
<evidence type="ECO:0000256" key="4">
    <source>
        <dbReference type="ARBA" id="ARBA00023163"/>
    </source>
</evidence>
<dbReference type="OrthoDB" id="8893795at2"/>
<keyword evidence="7" id="KW-1185">Reference proteome</keyword>
<keyword evidence="2" id="KW-0805">Transcription regulation</keyword>
<name>A0A2T3P0U9_9GAMM</name>
<protein>
    <submittedName>
        <fullName evidence="6">LysR family transcriptional regulator</fullName>
    </submittedName>
</protein>
<dbReference type="RefSeq" id="WP_036816485.1">
    <property type="nucleotide sequence ID" value="NZ_JGVO01000032.1"/>
</dbReference>